<dbReference type="Pfam" id="PF00646">
    <property type="entry name" value="F-box"/>
    <property type="match status" value="1"/>
</dbReference>
<proteinExistence type="predicted"/>
<protein>
    <recommendedName>
        <fullName evidence="2">F-box domain-containing protein</fullName>
    </recommendedName>
</protein>
<dbReference type="CDD" id="cd09917">
    <property type="entry name" value="F-box_SF"/>
    <property type="match status" value="1"/>
</dbReference>
<evidence type="ECO:0000259" key="2">
    <source>
        <dbReference type="PROSITE" id="PS50181"/>
    </source>
</evidence>
<keyword evidence="4" id="KW-1185">Reference proteome</keyword>
<gene>
    <name evidence="3" type="ORF">DFH08DRAFT_843939</name>
</gene>
<name>A0AAD7EZU2_9AGAR</name>
<dbReference type="InterPro" id="IPR036047">
    <property type="entry name" value="F-box-like_dom_sf"/>
</dbReference>
<dbReference type="InterPro" id="IPR001810">
    <property type="entry name" value="F-box_dom"/>
</dbReference>
<evidence type="ECO:0000256" key="1">
    <source>
        <dbReference type="SAM" id="MobiDB-lite"/>
    </source>
</evidence>
<dbReference type="SMART" id="SM00256">
    <property type="entry name" value="FBOX"/>
    <property type="match status" value="1"/>
</dbReference>
<dbReference type="AlphaFoldDB" id="A0AAD7EZU2"/>
<accession>A0AAD7EZU2</accession>
<feature type="domain" description="F-box" evidence="2">
    <location>
        <begin position="43"/>
        <end position="92"/>
    </location>
</feature>
<evidence type="ECO:0000313" key="3">
    <source>
        <dbReference type="EMBL" id="KAJ7361371.1"/>
    </source>
</evidence>
<reference evidence="3" key="1">
    <citation type="submission" date="2023-03" db="EMBL/GenBank/DDBJ databases">
        <title>Massive genome expansion in bonnet fungi (Mycena s.s.) driven by repeated elements and novel gene families across ecological guilds.</title>
        <authorList>
            <consortium name="Lawrence Berkeley National Laboratory"/>
            <person name="Harder C.B."/>
            <person name="Miyauchi S."/>
            <person name="Viragh M."/>
            <person name="Kuo A."/>
            <person name="Thoen E."/>
            <person name="Andreopoulos B."/>
            <person name="Lu D."/>
            <person name="Skrede I."/>
            <person name="Drula E."/>
            <person name="Henrissat B."/>
            <person name="Morin E."/>
            <person name="Kohler A."/>
            <person name="Barry K."/>
            <person name="LaButti K."/>
            <person name="Morin E."/>
            <person name="Salamov A."/>
            <person name="Lipzen A."/>
            <person name="Mereny Z."/>
            <person name="Hegedus B."/>
            <person name="Baldrian P."/>
            <person name="Stursova M."/>
            <person name="Weitz H."/>
            <person name="Taylor A."/>
            <person name="Grigoriev I.V."/>
            <person name="Nagy L.G."/>
            <person name="Martin F."/>
            <person name="Kauserud H."/>
        </authorList>
    </citation>
    <scope>NUCLEOTIDE SEQUENCE</scope>
    <source>
        <strain evidence="3">CBHHK002</strain>
    </source>
</reference>
<feature type="compositionally biased region" description="Basic and acidic residues" evidence="1">
    <location>
        <begin position="1"/>
        <end position="12"/>
    </location>
</feature>
<comment type="caution">
    <text evidence="3">The sequence shown here is derived from an EMBL/GenBank/DDBJ whole genome shotgun (WGS) entry which is preliminary data.</text>
</comment>
<organism evidence="3 4">
    <name type="scientific">Mycena albidolilacea</name>
    <dbReference type="NCBI Taxonomy" id="1033008"/>
    <lineage>
        <taxon>Eukaryota</taxon>
        <taxon>Fungi</taxon>
        <taxon>Dikarya</taxon>
        <taxon>Basidiomycota</taxon>
        <taxon>Agaricomycotina</taxon>
        <taxon>Agaricomycetes</taxon>
        <taxon>Agaricomycetidae</taxon>
        <taxon>Agaricales</taxon>
        <taxon>Marasmiineae</taxon>
        <taxon>Mycenaceae</taxon>
        <taxon>Mycena</taxon>
    </lineage>
</organism>
<dbReference type="PROSITE" id="PS50181">
    <property type="entry name" value="FBOX"/>
    <property type="match status" value="1"/>
</dbReference>
<dbReference type="EMBL" id="JARIHO010000005">
    <property type="protein sequence ID" value="KAJ7361371.1"/>
    <property type="molecule type" value="Genomic_DNA"/>
</dbReference>
<dbReference type="Proteomes" id="UP001218218">
    <property type="component" value="Unassembled WGS sequence"/>
</dbReference>
<sequence length="694" mass="79721">MPASTRNEERAGSEPSTKKLKRESSCRKEKDVSSKYAKIKAKLSLLPSLPLDVLFEIFGHLPPLDILHLSRTTKRLRSILMHKSAISIWKSSLRQISDLPACPEDMSLPVWANLVYSPHCHNCLENKVLKVDWLLRIRLCESCIKSNTPKILKGDKHLNGALHKLDKIILQCVPFSNYHIPLHKGKCCLVEDERMFLDDLQAADDKTAFVKSRKAELVARQSHATECKMWVSSLTQERGDELAQIRNKRRIEISNKLEELGFIEELEYLEGLNRYTVCPPLRLLDDHPDVKVNKPLTERSWKNMEPRLIEHMGEVKAHYEAADRLAIVRKREKVAVSAWVQFRLRYPAEKLVPSGTDILSWKSVKAIIELPSTVPTREKDVDIAATAKAKEAESKLTPTVIYPASFMRVFESMAHTYLVSEWERKRLQKLSDQVPLGQTKYWYNNRSASEDTQALQLAACVFTCEDKYSIHRAYPHFHNVYPAMWYPEFLHHPCNTVTNKHVHDENVPENPLFRASKEINWCYSKEWSAKSMFFDRKASRAVERVLEACGLDPNVVTTEQMDNMDPRFICLKCSYGAKCDGQRPRTVMPWRNAVQHCMLVHWGDASVTWERITEESAVVARKLSDAAGIATNIWRCAHCRDSRLERDGKKTEDLMKDHLDDAHCIEGVKGRDYFHAVDCPPAIASVKMTPKEVE</sequence>
<evidence type="ECO:0000313" key="4">
    <source>
        <dbReference type="Proteomes" id="UP001218218"/>
    </source>
</evidence>
<feature type="region of interest" description="Disordered" evidence="1">
    <location>
        <begin position="1"/>
        <end position="27"/>
    </location>
</feature>
<dbReference type="SUPFAM" id="SSF81383">
    <property type="entry name" value="F-box domain"/>
    <property type="match status" value="1"/>
</dbReference>